<dbReference type="AlphaFoldDB" id="A0AA39TVF1"/>
<sequence>MMSSWCNLQAVQEHVEYSVELWIKLSNILRSERVRQNLTNNKRMESVALLPLRNGSWKREPETRTNHLERAFFLTTRSCDGFALVLLLPRLPSLPLGGKRYRSATAAVRSVLHVLQRSLFSPHPVYDPVPNNHADEPQTIGRALLHTVTVQQLKEYEDWRHDSWRRERWRCCAWRARAGDAIPGDPIAGGGSAGDVPAGVCLETRQLEIGCLETGEPCSSTPAGPTGQSWRGVGRDIFIEDYLEAEMLASKAERQHEEFTLSYSVRDKGVRLRRNPL</sequence>
<name>A0AA39TVF1_9AGAR</name>
<dbReference type="Proteomes" id="UP001175227">
    <property type="component" value="Unassembled WGS sequence"/>
</dbReference>
<evidence type="ECO:0000313" key="2">
    <source>
        <dbReference type="Proteomes" id="UP001175227"/>
    </source>
</evidence>
<protein>
    <submittedName>
        <fullName evidence="1">Uncharacterized protein</fullName>
    </submittedName>
</protein>
<evidence type="ECO:0000313" key="1">
    <source>
        <dbReference type="EMBL" id="KAK0467608.1"/>
    </source>
</evidence>
<proteinExistence type="predicted"/>
<comment type="caution">
    <text evidence="1">The sequence shown here is derived from an EMBL/GenBank/DDBJ whole genome shotgun (WGS) entry which is preliminary data.</text>
</comment>
<gene>
    <name evidence="1" type="ORF">IW261DRAFT_1598155</name>
</gene>
<dbReference type="EMBL" id="JAUEPR010000073">
    <property type="protein sequence ID" value="KAK0467608.1"/>
    <property type="molecule type" value="Genomic_DNA"/>
</dbReference>
<keyword evidence="2" id="KW-1185">Reference proteome</keyword>
<accession>A0AA39TVF1</accession>
<reference evidence="1" key="1">
    <citation type="submission" date="2023-06" db="EMBL/GenBank/DDBJ databases">
        <authorList>
            <consortium name="Lawrence Berkeley National Laboratory"/>
            <person name="Ahrendt S."/>
            <person name="Sahu N."/>
            <person name="Indic B."/>
            <person name="Wong-Bajracharya J."/>
            <person name="Merenyi Z."/>
            <person name="Ke H.-M."/>
            <person name="Monk M."/>
            <person name="Kocsube S."/>
            <person name="Drula E."/>
            <person name="Lipzen A."/>
            <person name="Balint B."/>
            <person name="Henrissat B."/>
            <person name="Andreopoulos B."/>
            <person name="Martin F.M."/>
            <person name="Harder C.B."/>
            <person name="Rigling D."/>
            <person name="Ford K.L."/>
            <person name="Foster G.D."/>
            <person name="Pangilinan J."/>
            <person name="Papanicolaou A."/>
            <person name="Barry K."/>
            <person name="LaButti K."/>
            <person name="Viragh M."/>
            <person name="Koriabine M."/>
            <person name="Yan M."/>
            <person name="Riley R."/>
            <person name="Champramary S."/>
            <person name="Plett K.L."/>
            <person name="Tsai I.J."/>
            <person name="Slot J."/>
            <person name="Sipos G."/>
            <person name="Plett J."/>
            <person name="Nagy L.G."/>
            <person name="Grigoriev I.V."/>
        </authorList>
    </citation>
    <scope>NUCLEOTIDE SEQUENCE</scope>
    <source>
        <strain evidence="1">ICMP 16352</strain>
    </source>
</reference>
<organism evidence="1 2">
    <name type="scientific">Armillaria novae-zelandiae</name>
    <dbReference type="NCBI Taxonomy" id="153914"/>
    <lineage>
        <taxon>Eukaryota</taxon>
        <taxon>Fungi</taxon>
        <taxon>Dikarya</taxon>
        <taxon>Basidiomycota</taxon>
        <taxon>Agaricomycotina</taxon>
        <taxon>Agaricomycetes</taxon>
        <taxon>Agaricomycetidae</taxon>
        <taxon>Agaricales</taxon>
        <taxon>Marasmiineae</taxon>
        <taxon>Physalacriaceae</taxon>
        <taxon>Armillaria</taxon>
    </lineage>
</organism>